<protein>
    <submittedName>
        <fullName evidence="4">Uncharacterized protein</fullName>
    </submittedName>
</protein>
<dbReference type="SUPFAM" id="SSF48403">
    <property type="entry name" value="Ankyrin repeat"/>
    <property type="match status" value="1"/>
</dbReference>
<dbReference type="EMBL" id="JAAMPI010000445">
    <property type="protein sequence ID" value="KAF4631426.1"/>
    <property type="molecule type" value="Genomic_DNA"/>
</dbReference>
<accession>A0A8H4RLF6</accession>
<evidence type="ECO:0000256" key="1">
    <source>
        <dbReference type="ARBA" id="ARBA00022737"/>
    </source>
</evidence>
<reference evidence="4 5" key="1">
    <citation type="submission" date="2020-03" db="EMBL/GenBank/DDBJ databases">
        <title>Draft Genome Sequence of Cudoniella acicularis.</title>
        <authorList>
            <person name="Buettner E."/>
            <person name="Kellner H."/>
        </authorList>
    </citation>
    <scope>NUCLEOTIDE SEQUENCE [LARGE SCALE GENOMIC DNA]</scope>
    <source>
        <strain evidence="4 5">DSM 108380</strain>
    </source>
</reference>
<dbReference type="PROSITE" id="PS50088">
    <property type="entry name" value="ANK_REPEAT"/>
    <property type="match status" value="1"/>
</dbReference>
<dbReference type="InterPro" id="IPR036770">
    <property type="entry name" value="Ankyrin_rpt-contain_sf"/>
</dbReference>
<evidence type="ECO:0000313" key="5">
    <source>
        <dbReference type="Proteomes" id="UP000566819"/>
    </source>
</evidence>
<evidence type="ECO:0000256" key="3">
    <source>
        <dbReference type="PROSITE-ProRule" id="PRU00023"/>
    </source>
</evidence>
<evidence type="ECO:0000313" key="4">
    <source>
        <dbReference type="EMBL" id="KAF4631426.1"/>
    </source>
</evidence>
<organism evidence="4 5">
    <name type="scientific">Cudoniella acicularis</name>
    <dbReference type="NCBI Taxonomy" id="354080"/>
    <lineage>
        <taxon>Eukaryota</taxon>
        <taxon>Fungi</taxon>
        <taxon>Dikarya</taxon>
        <taxon>Ascomycota</taxon>
        <taxon>Pezizomycotina</taxon>
        <taxon>Leotiomycetes</taxon>
        <taxon>Helotiales</taxon>
        <taxon>Tricladiaceae</taxon>
        <taxon>Cudoniella</taxon>
    </lineage>
</organism>
<dbReference type="PROSITE" id="PS50297">
    <property type="entry name" value="ANK_REP_REGION"/>
    <property type="match status" value="1"/>
</dbReference>
<dbReference type="Pfam" id="PF12796">
    <property type="entry name" value="Ank_2"/>
    <property type="match status" value="1"/>
</dbReference>
<comment type="caution">
    <text evidence="4">The sequence shown here is derived from an EMBL/GenBank/DDBJ whole genome shotgun (WGS) entry which is preliminary data.</text>
</comment>
<keyword evidence="2 3" id="KW-0040">ANK repeat</keyword>
<evidence type="ECO:0000256" key="2">
    <source>
        <dbReference type="ARBA" id="ARBA00023043"/>
    </source>
</evidence>
<sequence length="163" mass="17337">MGVADIESDLSIPTELYLANRIRLENANLVNHIREALTRASLLYPGNFAVLQLQCDILVTDDLLSLHVAALLGDDVMVTELLRNNDIADISAAGFNAAHYACVGGHLSILKLVLKRGANASSPSIQGITPSHLSIFFASADIQDAVDLLIAYGASTDTPLGRV</sequence>
<keyword evidence="1" id="KW-0677">Repeat</keyword>
<name>A0A8H4RLF6_9HELO</name>
<dbReference type="PANTHER" id="PTHR24198">
    <property type="entry name" value="ANKYRIN REPEAT AND PROTEIN KINASE DOMAIN-CONTAINING PROTEIN"/>
    <property type="match status" value="1"/>
</dbReference>
<gene>
    <name evidence="4" type="ORF">G7Y89_g6707</name>
</gene>
<keyword evidence="5" id="KW-1185">Reference proteome</keyword>
<dbReference type="AlphaFoldDB" id="A0A8H4RLF6"/>
<dbReference type="OrthoDB" id="10057496at2759"/>
<dbReference type="Gene3D" id="1.25.40.20">
    <property type="entry name" value="Ankyrin repeat-containing domain"/>
    <property type="match status" value="1"/>
</dbReference>
<dbReference type="PANTHER" id="PTHR24198:SF165">
    <property type="entry name" value="ANKYRIN REPEAT-CONTAINING PROTEIN-RELATED"/>
    <property type="match status" value="1"/>
</dbReference>
<dbReference type="InterPro" id="IPR002110">
    <property type="entry name" value="Ankyrin_rpt"/>
</dbReference>
<dbReference type="Proteomes" id="UP000566819">
    <property type="component" value="Unassembled WGS sequence"/>
</dbReference>
<feature type="repeat" description="ANK" evidence="3">
    <location>
        <begin position="93"/>
        <end position="125"/>
    </location>
</feature>
<dbReference type="SMART" id="SM00248">
    <property type="entry name" value="ANK"/>
    <property type="match status" value="2"/>
</dbReference>
<proteinExistence type="predicted"/>